<dbReference type="CDD" id="cd02696">
    <property type="entry name" value="MurNAc-LAA"/>
    <property type="match status" value="1"/>
</dbReference>
<keyword evidence="2" id="KW-1133">Transmembrane helix</keyword>
<organism evidence="4 5">
    <name type="scientific">Oceanobacillus chungangensis</name>
    <dbReference type="NCBI Taxonomy" id="1229152"/>
    <lineage>
        <taxon>Bacteria</taxon>
        <taxon>Bacillati</taxon>
        <taxon>Bacillota</taxon>
        <taxon>Bacilli</taxon>
        <taxon>Bacillales</taxon>
        <taxon>Bacillaceae</taxon>
        <taxon>Oceanobacillus</taxon>
    </lineage>
</organism>
<comment type="caution">
    <text evidence="4">The sequence shown here is derived from an EMBL/GenBank/DDBJ whole genome shotgun (WGS) entry which is preliminary data.</text>
</comment>
<dbReference type="Pfam" id="PF01520">
    <property type="entry name" value="Amidase_3"/>
    <property type="match status" value="1"/>
</dbReference>
<dbReference type="Proteomes" id="UP000256520">
    <property type="component" value="Unassembled WGS sequence"/>
</dbReference>
<dbReference type="GO" id="GO:0008745">
    <property type="term" value="F:N-acetylmuramoyl-L-alanine amidase activity"/>
    <property type="evidence" value="ECO:0007669"/>
    <property type="project" value="InterPro"/>
</dbReference>
<dbReference type="OrthoDB" id="9806267at2"/>
<dbReference type="Gene3D" id="3.40.630.40">
    <property type="entry name" value="Zn-dependent exopeptidases"/>
    <property type="match status" value="1"/>
</dbReference>
<accession>A0A3D8PST0</accession>
<evidence type="ECO:0000256" key="1">
    <source>
        <dbReference type="ARBA" id="ARBA00022801"/>
    </source>
</evidence>
<dbReference type="GO" id="GO:0030288">
    <property type="term" value="C:outer membrane-bounded periplasmic space"/>
    <property type="evidence" value="ECO:0007669"/>
    <property type="project" value="TreeGrafter"/>
</dbReference>
<dbReference type="GO" id="GO:0009253">
    <property type="term" value="P:peptidoglycan catabolic process"/>
    <property type="evidence" value="ECO:0007669"/>
    <property type="project" value="InterPro"/>
</dbReference>
<dbReference type="PANTHER" id="PTHR30404:SF0">
    <property type="entry name" value="N-ACETYLMURAMOYL-L-ALANINE AMIDASE AMIC"/>
    <property type="match status" value="1"/>
</dbReference>
<keyword evidence="2" id="KW-0812">Transmembrane</keyword>
<feature type="domain" description="MurNAc-LAA" evidence="3">
    <location>
        <begin position="118"/>
        <end position="229"/>
    </location>
</feature>
<sequence>MKRLNKPIFWVIGALLLAALIFYPIDKDNPASNSNFSMPLSGKVIVLDPGHGGPDGGAVGSDGTQEDDIALKVSKNLQNYLQQSGAIVYLTREEDKDLAAEGTSGLSRRKSEDIRNRLQFIHSHEADFFLTIHLNALPSKRWRGAQTFYYPSLEENKHLATMVQEEIIRNLENTTREPLKINGIYLLKHAEIPGALVEIGFLSNEEERELLKRTSYQEQMAASIYEGILRYSTEEIEEGE</sequence>
<protein>
    <submittedName>
        <fullName evidence="4">N-acetylmuramoyl-L-alanine amidase CwlD</fullName>
    </submittedName>
</protein>
<dbReference type="InterPro" id="IPR002508">
    <property type="entry name" value="MurNAc-LAA_cat"/>
</dbReference>
<dbReference type="SUPFAM" id="SSF53187">
    <property type="entry name" value="Zn-dependent exopeptidases"/>
    <property type="match status" value="1"/>
</dbReference>
<gene>
    <name evidence="4" type="primary">cwlD</name>
    <name evidence="4" type="ORF">CWR45_09935</name>
</gene>
<dbReference type="InterPro" id="IPR014234">
    <property type="entry name" value="Spore_CwlD"/>
</dbReference>
<dbReference type="SMART" id="SM00646">
    <property type="entry name" value="Ami_3"/>
    <property type="match status" value="1"/>
</dbReference>
<dbReference type="RefSeq" id="WP_115749722.1">
    <property type="nucleotide sequence ID" value="NZ_PIOD01000010.1"/>
</dbReference>
<evidence type="ECO:0000313" key="5">
    <source>
        <dbReference type="Proteomes" id="UP000256520"/>
    </source>
</evidence>
<dbReference type="AlphaFoldDB" id="A0A3D8PST0"/>
<keyword evidence="2" id="KW-0472">Membrane</keyword>
<keyword evidence="5" id="KW-1185">Reference proteome</keyword>
<feature type="transmembrane region" description="Helical" evidence="2">
    <location>
        <begin position="7"/>
        <end position="25"/>
    </location>
</feature>
<keyword evidence="1" id="KW-0378">Hydrolase</keyword>
<dbReference type="PANTHER" id="PTHR30404">
    <property type="entry name" value="N-ACETYLMURAMOYL-L-ALANINE AMIDASE"/>
    <property type="match status" value="1"/>
</dbReference>
<dbReference type="NCBIfam" id="TIGR02883">
    <property type="entry name" value="spore_cwlD"/>
    <property type="match status" value="1"/>
</dbReference>
<dbReference type="InterPro" id="IPR050695">
    <property type="entry name" value="N-acetylmuramoyl_amidase_3"/>
</dbReference>
<evidence type="ECO:0000313" key="4">
    <source>
        <dbReference type="EMBL" id="RDW18627.1"/>
    </source>
</evidence>
<evidence type="ECO:0000256" key="2">
    <source>
        <dbReference type="SAM" id="Phobius"/>
    </source>
</evidence>
<evidence type="ECO:0000259" key="3">
    <source>
        <dbReference type="SMART" id="SM00646"/>
    </source>
</evidence>
<name>A0A3D8PST0_9BACI</name>
<reference evidence="5" key="1">
    <citation type="submission" date="2017-11" db="EMBL/GenBank/DDBJ databases">
        <authorList>
            <person name="Zhu W."/>
        </authorList>
    </citation>
    <scope>NUCLEOTIDE SEQUENCE [LARGE SCALE GENOMIC DNA]</scope>
    <source>
        <strain evidence="5">CAU 1051</strain>
    </source>
</reference>
<dbReference type="EMBL" id="PIOD01000010">
    <property type="protein sequence ID" value="RDW18627.1"/>
    <property type="molecule type" value="Genomic_DNA"/>
</dbReference>
<proteinExistence type="predicted"/>